<comment type="caution">
    <text evidence="1">The sequence shown here is derived from an EMBL/GenBank/DDBJ whole genome shotgun (WGS) entry which is preliminary data.</text>
</comment>
<dbReference type="Proteomes" id="UP000814243">
    <property type="component" value="Unassembled WGS sequence"/>
</dbReference>
<protein>
    <submittedName>
        <fullName evidence="1">Uncharacterized protein</fullName>
    </submittedName>
</protein>
<dbReference type="AlphaFoldDB" id="A0A922MS44"/>
<evidence type="ECO:0000313" key="2">
    <source>
        <dbReference type="Proteomes" id="UP000814243"/>
    </source>
</evidence>
<accession>A0A922MS44</accession>
<dbReference type="EMBL" id="JACEFF010000196">
    <property type="protein sequence ID" value="KAH9642206.1"/>
    <property type="molecule type" value="Genomic_DNA"/>
</dbReference>
<proteinExistence type="predicted"/>
<sequence length="80" mass="9410">MTLENLLSQVGIGTKQLTDRKNKNKIVTFNFNNLRPNDFVTSFITIGIRRFQFTIITYIMHMNPLHRHMGLLRHPNSKLL</sequence>
<gene>
    <name evidence="1" type="ORF">HF086_005536</name>
</gene>
<name>A0A922MS44_SPOEX</name>
<organism evidence="1 2">
    <name type="scientific">Spodoptera exigua</name>
    <name type="common">Beet armyworm</name>
    <name type="synonym">Noctua fulgens</name>
    <dbReference type="NCBI Taxonomy" id="7107"/>
    <lineage>
        <taxon>Eukaryota</taxon>
        <taxon>Metazoa</taxon>
        <taxon>Ecdysozoa</taxon>
        <taxon>Arthropoda</taxon>
        <taxon>Hexapoda</taxon>
        <taxon>Insecta</taxon>
        <taxon>Pterygota</taxon>
        <taxon>Neoptera</taxon>
        <taxon>Endopterygota</taxon>
        <taxon>Lepidoptera</taxon>
        <taxon>Glossata</taxon>
        <taxon>Ditrysia</taxon>
        <taxon>Noctuoidea</taxon>
        <taxon>Noctuidae</taxon>
        <taxon>Amphipyrinae</taxon>
        <taxon>Spodoptera</taxon>
    </lineage>
</organism>
<reference evidence="1" key="1">
    <citation type="journal article" date="2021" name="G3 (Bethesda)">
        <title>Genome and transcriptome analysis of the beet armyworm Spodoptera exigua reveals targets for pest control. .</title>
        <authorList>
            <person name="Simon S."/>
            <person name="Breeschoten T."/>
            <person name="Jansen H.J."/>
            <person name="Dirks R.P."/>
            <person name="Schranz M.E."/>
            <person name="Ros V.I.D."/>
        </authorList>
    </citation>
    <scope>NUCLEOTIDE SEQUENCE</scope>
    <source>
        <strain evidence="1">TB_SE_WUR_2020</strain>
    </source>
</reference>
<evidence type="ECO:0000313" key="1">
    <source>
        <dbReference type="EMBL" id="KAH9642206.1"/>
    </source>
</evidence>